<evidence type="ECO:0000313" key="2">
    <source>
        <dbReference type="EMBL" id="JAT22373.1"/>
    </source>
</evidence>
<gene>
    <name evidence="2" type="ORF">g.54574</name>
</gene>
<protein>
    <submittedName>
        <fullName evidence="2">Uncharacterized protein</fullName>
    </submittedName>
</protein>
<evidence type="ECO:0000256" key="1">
    <source>
        <dbReference type="SAM" id="MobiDB-lite"/>
    </source>
</evidence>
<organism evidence="2">
    <name type="scientific">Graphocephala atropunctata</name>
    <dbReference type="NCBI Taxonomy" id="36148"/>
    <lineage>
        <taxon>Eukaryota</taxon>
        <taxon>Metazoa</taxon>
        <taxon>Ecdysozoa</taxon>
        <taxon>Arthropoda</taxon>
        <taxon>Hexapoda</taxon>
        <taxon>Insecta</taxon>
        <taxon>Pterygota</taxon>
        <taxon>Neoptera</taxon>
        <taxon>Paraneoptera</taxon>
        <taxon>Hemiptera</taxon>
        <taxon>Auchenorrhyncha</taxon>
        <taxon>Membracoidea</taxon>
        <taxon>Cicadellidae</taxon>
        <taxon>Cicadellinae</taxon>
        <taxon>Cicadellini</taxon>
        <taxon>Graphocephala</taxon>
    </lineage>
</organism>
<sequence length="235" mass="26415">VTPETTLCHHLKPVLQHVRLYNLSLEDIINDVVPIKILPTEQMLDLLTAIIKHQPFELPGVCNIVAERQSSKPTQSNGSSQHSLESPRNEGVPKKSYVFKSNPALLGYRITRQERNNTTSDFTLELNKEMQIDSLTVHSKSNFVSGKQEKYRLVCDVTITKLDGDDSRVCLTIHVERTVVGCVLTSLPLQLEDGEPLILKAGCSYNIALHFASPHPLFSMVDSNYRDVTLRKIKL</sequence>
<dbReference type="EMBL" id="GEBQ01017604">
    <property type="protein sequence ID" value="JAT22373.1"/>
    <property type="molecule type" value="Transcribed_RNA"/>
</dbReference>
<feature type="compositionally biased region" description="Polar residues" evidence="1">
    <location>
        <begin position="71"/>
        <end position="84"/>
    </location>
</feature>
<dbReference type="AlphaFoldDB" id="A0A1B6LFB0"/>
<name>A0A1B6LFB0_9HEMI</name>
<accession>A0A1B6LFB0</accession>
<feature type="region of interest" description="Disordered" evidence="1">
    <location>
        <begin position="70"/>
        <end position="95"/>
    </location>
</feature>
<proteinExistence type="predicted"/>
<feature type="non-terminal residue" evidence="2">
    <location>
        <position position="1"/>
    </location>
</feature>
<reference evidence="2" key="1">
    <citation type="submission" date="2015-11" db="EMBL/GenBank/DDBJ databases">
        <title>De novo transcriptome assembly of four potential Pierce s Disease insect vectors from Arizona vineyards.</title>
        <authorList>
            <person name="Tassone E.E."/>
        </authorList>
    </citation>
    <scope>NUCLEOTIDE SEQUENCE</scope>
</reference>